<comment type="subcellular location">
    <subcellularLocation>
        <location evidence="1">Membrane</location>
        <topology evidence="1">Multi-pass membrane protein</topology>
    </subcellularLocation>
    <subcellularLocation>
        <location evidence="2">Plastid</location>
        <location evidence="2">Chloroplast</location>
    </subcellularLocation>
</comment>
<keyword evidence="8" id="KW-0603">Photosystem I</keyword>
<evidence type="ECO:0000313" key="11">
    <source>
        <dbReference type="Proteomes" id="UP000485058"/>
    </source>
</evidence>
<dbReference type="InterPro" id="IPR000549">
    <property type="entry name" value="PSI_PsaG/PsaK"/>
</dbReference>
<dbReference type="AlphaFoldDB" id="A0A699ZIG6"/>
<evidence type="ECO:0000313" key="10">
    <source>
        <dbReference type="EMBL" id="GFH18866.1"/>
    </source>
</evidence>
<keyword evidence="11" id="KW-1185">Reference proteome</keyword>
<evidence type="ECO:0000256" key="2">
    <source>
        <dbReference type="ARBA" id="ARBA00004229"/>
    </source>
</evidence>
<evidence type="ECO:0000256" key="6">
    <source>
        <dbReference type="ARBA" id="ARBA00022640"/>
    </source>
</evidence>
<evidence type="ECO:0000256" key="8">
    <source>
        <dbReference type="ARBA" id="ARBA00022836"/>
    </source>
</evidence>
<dbReference type="EMBL" id="BLLF01001371">
    <property type="protein sequence ID" value="GFH18866.1"/>
    <property type="molecule type" value="Genomic_DNA"/>
</dbReference>
<dbReference type="PANTHER" id="PTHR34195">
    <property type="entry name" value="PHOTOSYSTEM I REACTION CENTER SUBUNIT V, CHLOROPLASTIC-RELATED"/>
    <property type="match status" value="1"/>
</dbReference>
<evidence type="ECO:0000256" key="3">
    <source>
        <dbReference type="ARBA" id="ARBA00006458"/>
    </source>
</evidence>
<dbReference type="Proteomes" id="UP000485058">
    <property type="component" value="Unassembled WGS sequence"/>
</dbReference>
<dbReference type="InterPro" id="IPR016370">
    <property type="entry name" value="PSI_PsaG/PsaK_pln"/>
</dbReference>
<evidence type="ECO:0000256" key="9">
    <source>
        <dbReference type="ARBA" id="ARBA00023136"/>
    </source>
</evidence>
<reference evidence="10 11" key="1">
    <citation type="submission" date="2020-02" db="EMBL/GenBank/DDBJ databases">
        <title>Draft genome sequence of Haematococcus lacustris strain NIES-144.</title>
        <authorList>
            <person name="Morimoto D."/>
            <person name="Nakagawa S."/>
            <person name="Yoshida T."/>
            <person name="Sawayama S."/>
        </authorList>
    </citation>
    <scope>NUCLEOTIDE SEQUENCE [LARGE SCALE GENOMIC DNA]</scope>
    <source>
        <strain evidence="10 11">NIES-144</strain>
    </source>
</reference>
<dbReference type="NCBIfam" id="TIGR03050">
    <property type="entry name" value="PS_I_psaK_plant"/>
    <property type="match status" value="1"/>
</dbReference>
<evidence type="ECO:0000256" key="5">
    <source>
        <dbReference type="ARBA" id="ARBA00022531"/>
    </source>
</evidence>
<proteinExistence type="inferred from homology"/>
<dbReference type="SUPFAM" id="SSF53254">
    <property type="entry name" value="Phosphoglycerate mutase-like"/>
    <property type="match status" value="1"/>
</dbReference>
<protein>
    <submittedName>
        <fullName evidence="10">Photosystem I reaction center subunit psaK, chloroplastic</fullName>
    </submittedName>
</protein>
<keyword evidence="5" id="KW-0602">Photosynthesis</keyword>
<keyword evidence="7" id="KW-0812">Transmembrane</keyword>
<organism evidence="10 11">
    <name type="scientific">Haematococcus lacustris</name>
    <name type="common">Green alga</name>
    <name type="synonym">Haematococcus pluvialis</name>
    <dbReference type="NCBI Taxonomy" id="44745"/>
    <lineage>
        <taxon>Eukaryota</taxon>
        <taxon>Viridiplantae</taxon>
        <taxon>Chlorophyta</taxon>
        <taxon>core chlorophytes</taxon>
        <taxon>Chlorophyceae</taxon>
        <taxon>CS clade</taxon>
        <taxon>Chlamydomonadales</taxon>
        <taxon>Haematococcaceae</taxon>
        <taxon>Haematococcus</taxon>
    </lineage>
</organism>
<dbReference type="InterPro" id="IPR029033">
    <property type="entry name" value="His_PPase_superfam"/>
</dbReference>
<keyword evidence="6" id="KW-0934">Plastid</keyword>
<gene>
    <name evidence="10" type="ORF">HaLaN_15736</name>
</gene>
<dbReference type="Gene3D" id="1.10.286.40">
    <property type="entry name" value="Chlorophyll a-b binding protein like"/>
    <property type="match status" value="1"/>
</dbReference>
<dbReference type="GO" id="GO:0015979">
    <property type="term" value="P:photosynthesis"/>
    <property type="evidence" value="ECO:0007669"/>
    <property type="project" value="UniProtKB-KW"/>
</dbReference>
<comment type="caution">
    <text evidence="10">The sequence shown here is derived from an EMBL/GenBank/DDBJ whole genome shotgun (WGS) entry which is preliminary data.</text>
</comment>
<dbReference type="InterPro" id="IPR017493">
    <property type="entry name" value="PSI_PsaK_pln"/>
</dbReference>
<dbReference type="GO" id="GO:0009507">
    <property type="term" value="C:chloroplast"/>
    <property type="evidence" value="ECO:0007669"/>
    <property type="project" value="UniProtKB-SubCell"/>
</dbReference>
<dbReference type="PANTHER" id="PTHR34195:SF2">
    <property type="entry name" value="PHOTOSYSTEM I REACTION CENTER SUBUNIT PSAK, CHLOROPLASTIC"/>
    <property type="match status" value="1"/>
</dbReference>
<accession>A0A699ZIG6</accession>
<dbReference type="Pfam" id="PF01241">
    <property type="entry name" value="PSI_PSAK"/>
    <property type="match status" value="1"/>
</dbReference>
<name>A0A699ZIG6_HAELA</name>
<comment type="similarity">
    <text evidence="3">Belongs to the PsaG/PsaK family.</text>
</comment>
<evidence type="ECO:0000256" key="1">
    <source>
        <dbReference type="ARBA" id="ARBA00004141"/>
    </source>
</evidence>
<evidence type="ECO:0000256" key="4">
    <source>
        <dbReference type="ARBA" id="ARBA00022528"/>
    </source>
</evidence>
<sequence length="296" mass="30821">MFYSPLARAAQTADLVWAGREEPRVSLTLLREIDLYTFQALVATALGLPCTMVRRLVQSNAAVSSLLLRPGEQQDQPPLVQLQCLNQSRDSPYRGGSKATGYVTLCLASPSTAHCQAVALVLGGSEVHLVLTAPGESCSTWAACLGQQPPAGQPPAGRPLAVEECCVSSQADLAATWHQAVHAVARRPGSNVVVLVDSPAAVASRKHTVTCRAEFIGSTTNLIMVASTGLCLAAGRFGLAPTVKKVAKPLKLVEREVPQTTWDPAGFTATDVLSMGAAGHVIGVGIVLGLKGVGAI</sequence>
<keyword evidence="9" id="KW-0472">Membrane</keyword>
<dbReference type="GO" id="GO:0009522">
    <property type="term" value="C:photosystem I"/>
    <property type="evidence" value="ECO:0007669"/>
    <property type="project" value="UniProtKB-KW"/>
</dbReference>
<dbReference type="InterPro" id="IPR023618">
    <property type="entry name" value="PSI_PsaG/PsaK_dom"/>
</dbReference>
<evidence type="ECO:0000256" key="7">
    <source>
        <dbReference type="ARBA" id="ARBA00022692"/>
    </source>
</evidence>
<keyword evidence="4" id="KW-0150">Chloroplast</keyword>